<gene>
    <name evidence="1" type="ORF">NCTC13076_01510</name>
</gene>
<dbReference type="Proteomes" id="UP000250070">
    <property type="component" value="Unassembled WGS sequence"/>
</dbReference>
<evidence type="ECO:0000313" key="1">
    <source>
        <dbReference type="EMBL" id="SPY48427.1"/>
    </source>
</evidence>
<name>A0A2X1Y0A4_9FIRM</name>
<evidence type="ECO:0000313" key="2">
    <source>
        <dbReference type="Proteomes" id="UP000250070"/>
    </source>
</evidence>
<proteinExistence type="predicted"/>
<sequence>MSPQTIKFLTFLQPNYITSIVEIIFLILIYKKLKEISNKR</sequence>
<dbReference type="EMBL" id="UATM01000032">
    <property type="protein sequence ID" value="SPY48427.1"/>
    <property type="molecule type" value="Genomic_DNA"/>
</dbReference>
<dbReference type="AlphaFoldDB" id="A0A2X1Y0A4"/>
<accession>A0A2X1Y0A4</accession>
<dbReference type="GeneID" id="83863251"/>
<reference evidence="1 2" key="1">
    <citation type="submission" date="2018-06" db="EMBL/GenBank/DDBJ databases">
        <authorList>
            <consortium name="Pathogen Informatics"/>
            <person name="Doyle S."/>
        </authorList>
    </citation>
    <scope>NUCLEOTIDE SEQUENCE [LARGE SCALE GENOMIC DNA]</scope>
    <source>
        <strain evidence="1 2">NCTC13076</strain>
    </source>
</reference>
<dbReference type="RefSeq" id="WP_256373652.1">
    <property type="nucleotide sequence ID" value="NZ_CP066287.1"/>
</dbReference>
<protein>
    <submittedName>
        <fullName evidence="1">Uncharacterized protein</fullName>
    </submittedName>
</protein>
<organism evidence="1 2">
    <name type="scientific">Peptoniphilus harei</name>
    <dbReference type="NCBI Taxonomy" id="54005"/>
    <lineage>
        <taxon>Bacteria</taxon>
        <taxon>Bacillati</taxon>
        <taxon>Bacillota</taxon>
        <taxon>Tissierellia</taxon>
        <taxon>Tissierellales</taxon>
        <taxon>Peptoniphilaceae</taxon>
        <taxon>Peptoniphilus</taxon>
    </lineage>
</organism>